<evidence type="ECO:0000313" key="3">
    <source>
        <dbReference type="EMBL" id="MBH9551344.1"/>
    </source>
</evidence>
<evidence type="ECO:0000256" key="2">
    <source>
        <dbReference type="SAM" id="SignalP"/>
    </source>
</evidence>
<feature type="signal peptide" evidence="2">
    <location>
        <begin position="1"/>
        <end position="26"/>
    </location>
</feature>
<reference evidence="3" key="1">
    <citation type="submission" date="2020-12" db="EMBL/GenBank/DDBJ databases">
        <title>The genome sequence of Inhella sp. 4Y17.</title>
        <authorList>
            <person name="Liu Y."/>
        </authorList>
    </citation>
    <scope>NUCLEOTIDE SEQUENCE</scope>
    <source>
        <strain evidence="3">4Y10</strain>
    </source>
</reference>
<feature type="compositionally biased region" description="Basic residues" evidence="1">
    <location>
        <begin position="48"/>
        <end position="76"/>
    </location>
</feature>
<name>A0A931NC97_9BURK</name>
<evidence type="ECO:0000313" key="4">
    <source>
        <dbReference type="Proteomes" id="UP000620139"/>
    </source>
</evidence>
<dbReference type="RefSeq" id="WP_198098963.1">
    <property type="nucleotide sequence ID" value="NZ_JAEDAL010000001.1"/>
</dbReference>
<feature type="chain" id="PRO_5036896883" evidence="2">
    <location>
        <begin position="27"/>
        <end position="76"/>
    </location>
</feature>
<organism evidence="3 4">
    <name type="scientific">Inhella gelatinilytica</name>
    <dbReference type="NCBI Taxonomy" id="2795030"/>
    <lineage>
        <taxon>Bacteria</taxon>
        <taxon>Pseudomonadati</taxon>
        <taxon>Pseudomonadota</taxon>
        <taxon>Betaproteobacteria</taxon>
        <taxon>Burkholderiales</taxon>
        <taxon>Sphaerotilaceae</taxon>
        <taxon>Inhella</taxon>
    </lineage>
</organism>
<accession>A0A931NC97</accession>
<sequence>MTLNTWIVALAFGLLGSVSTLPDAQAATHKGAHAVKSAKGVQAAQAGHKAKVTTKKVVKKKTTKKVKKKVGKKRAH</sequence>
<protein>
    <submittedName>
        <fullName evidence="3">Uncharacterized protein</fullName>
    </submittedName>
</protein>
<proteinExistence type="predicted"/>
<evidence type="ECO:0000256" key="1">
    <source>
        <dbReference type="SAM" id="MobiDB-lite"/>
    </source>
</evidence>
<feature type="region of interest" description="Disordered" evidence="1">
    <location>
        <begin position="42"/>
        <end position="76"/>
    </location>
</feature>
<comment type="caution">
    <text evidence="3">The sequence shown here is derived from an EMBL/GenBank/DDBJ whole genome shotgun (WGS) entry which is preliminary data.</text>
</comment>
<dbReference type="EMBL" id="JAEDAL010000001">
    <property type="protein sequence ID" value="MBH9551344.1"/>
    <property type="molecule type" value="Genomic_DNA"/>
</dbReference>
<dbReference type="AlphaFoldDB" id="A0A931NC97"/>
<gene>
    <name evidence="3" type="ORF">I7X43_00670</name>
</gene>
<keyword evidence="4" id="KW-1185">Reference proteome</keyword>
<dbReference type="Proteomes" id="UP000620139">
    <property type="component" value="Unassembled WGS sequence"/>
</dbReference>
<keyword evidence="2" id="KW-0732">Signal</keyword>